<dbReference type="InterPro" id="IPR050834">
    <property type="entry name" value="Glycosyltransf_2"/>
</dbReference>
<dbReference type="EMBL" id="CP120682">
    <property type="protein sequence ID" value="WKN34687.1"/>
    <property type="molecule type" value="Genomic_DNA"/>
</dbReference>
<dbReference type="InterPro" id="IPR001173">
    <property type="entry name" value="Glyco_trans_2-like"/>
</dbReference>
<name>A0AA49GHD7_9BACT</name>
<organism evidence="2">
    <name type="scientific">Roseihalotalea indica</name>
    <dbReference type="NCBI Taxonomy" id="2867963"/>
    <lineage>
        <taxon>Bacteria</taxon>
        <taxon>Pseudomonadati</taxon>
        <taxon>Bacteroidota</taxon>
        <taxon>Cytophagia</taxon>
        <taxon>Cytophagales</taxon>
        <taxon>Catalimonadaceae</taxon>
        <taxon>Roseihalotalea</taxon>
    </lineage>
</organism>
<protein>
    <submittedName>
        <fullName evidence="2">Glycosyltransferase family 2 protein</fullName>
    </submittedName>
</protein>
<dbReference type="PANTHER" id="PTHR43685:SF2">
    <property type="entry name" value="GLYCOSYLTRANSFERASE 2-LIKE DOMAIN-CONTAINING PROTEIN"/>
    <property type="match status" value="1"/>
</dbReference>
<accession>A0AA49GHD7</accession>
<gene>
    <name evidence="2" type="ORF">K4G66_20140</name>
</gene>
<evidence type="ECO:0000259" key="1">
    <source>
        <dbReference type="Pfam" id="PF00535"/>
    </source>
</evidence>
<reference evidence="2" key="1">
    <citation type="journal article" date="2023" name="Comput. Struct. Biotechnol. J.">
        <title>Discovery of a novel marine Bacteroidetes with a rich repertoire of carbohydrate-active enzymes.</title>
        <authorList>
            <person name="Chen B."/>
            <person name="Liu G."/>
            <person name="Chen Q."/>
            <person name="Wang H."/>
            <person name="Liu L."/>
            <person name="Tang K."/>
        </authorList>
    </citation>
    <scope>NUCLEOTIDE SEQUENCE</scope>
    <source>
        <strain evidence="2">TK19036</strain>
    </source>
</reference>
<evidence type="ECO:0000313" key="2">
    <source>
        <dbReference type="EMBL" id="WKN34687.1"/>
    </source>
</evidence>
<dbReference type="InterPro" id="IPR029044">
    <property type="entry name" value="Nucleotide-diphossugar_trans"/>
</dbReference>
<dbReference type="SUPFAM" id="SSF53448">
    <property type="entry name" value="Nucleotide-diphospho-sugar transferases"/>
    <property type="match status" value="1"/>
</dbReference>
<dbReference type="Gene3D" id="3.90.550.10">
    <property type="entry name" value="Spore Coat Polysaccharide Biosynthesis Protein SpsA, Chain A"/>
    <property type="match status" value="1"/>
</dbReference>
<feature type="domain" description="Glycosyltransferase 2-like" evidence="1">
    <location>
        <begin position="7"/>
        <end position="142"/>
    </location>
</feature>
<dbReference type="AlphaFoldDB" id="A0AA49GHD7"/>
<dbReference type="Pfam" id="PF00535">
    <property type="entry name" value="Glycos_transf_2"/>
    <property type="match status" value="1"/>
</dbReference>
<dbReference type="PANTHER" id="PTHR43685">
    <property type="entry name" value="GLYCOSYLTRANSFERASE"/>
    <property type="match status" value="1"/>
</dbReference>
<sequence length="318" mass="36855">MEPIITVNICTYNRCDLLPKAVESVLQQTYTNIELIIVDDCSSDETQRVAKTLLDKSPHIRYLRHEKNKGLAAARNTAIFNGTGKYFSFIDDDDEWAPTFLEEMVKVAEQYDKDWCFVSGTRRKGRLGKIENKYSNFEGKLLDYCKIGHAPPVASQFYYLETLQKYGGYNENVKTGVDHDLWLTLAFAGVNIKSVDRYLAFPNAGVDQARERMTTHYEKRINGLESSLKFWKQSISNNLGEEFYEKFSNAYLVREKKEFLKTYIMNFEFAKAIKLYKDLHEDYSAKEFIRTLILAVLYQLKIHSNKEVTSLKSPELAI</sequence>
<proteinExistence type="predicted"/>
<reference evidence="2" key="2">
    <citation type="journal article" date="2024" name="Antonie Van Leeuwenhoek">
        <title>Roseihalotalea indica gen. nov., sp. nov., a halophilic Bacteroidetes from mesopelagic Southwest Indian Ocean with higher carbohydrate metabolic potential.</title>
        <authorList>
            <person name="Chen B."/>
            <person name="Zhang M."/>
            <person name="Lin D."/>
            <person name="Ye J."/>
            <person name="Tang K."/>
        </authorList>
    </citation>
    <scope>NUCLEOTIDE SEQUENCE</scope>
    <source>
        <strain evidence="2">TK19036</strain>
    </source>
</reference>
<dbReference type="CDD" id="cd00761">
    <property type="entry name" value="Glyco_tranf_GTA_type"/>
    <property type="match status" value="1"/>
</dbReference>